<protein>
    <submittedName>
        <fullName evidence="1">PEP-CTERM/exosortase system-associated acyltransferase</fullName>
    </submittedName>
</protein>
<reference evidence="1 2" key="1">
    <citation type="submission" date="2020-09" db="EMBL/GenBank/DDBJ databases">
        <title>Methylomonas albis sp. nov. and Methylomonas fluvii sp. nov.: Two cold-adapted methanotrophs from the River Elbe and an amended description of Methylovulum psychrotolerans strain Eb1.</title>
        <authorList>
            <person name="Bussmann I.K."/>
            <person name="Klings K.-W."/>
            <person name="Warnstedt J."/>
            <person name="Hoppert M."/>
            <person name="Saborowski A."/>
            <person name="Horn F."/>
            <person name="Liebner S."/>
        </authorList>
    </citation>
    <scope>NUCLEOTIDE SEQUENCE [LARGE SCALE GENOMIC DNA]</scope>
    <source>
        <strain evidence="1 2">EbB</strain>
    </source>
</reference>
<sequence length="256" mass="30323">MNRQKQYFDNCFEVFLADTRESKKIHYQLRYRVYCDEMGFDDKERFPAQQEIDEWDKSAVHFLVRHKYTQQWLGGLRMVTPKGHVFPFQESSSSHQRLPRGGYKNSVEISRLCVTKEARRFAFRNPAIDLAEENRKISFLHDYRNINRDIMWGLYRAAAVYSVRQGIKHWYMLANPALAYSVKKQGFDIQQIGDASRQSTRMLYYLSTRQVLENSLLIEDYRHDFRLYSDIATDVSVDMGGRQVKQIGVISYVSRI</sequence>
<keyword evidence="1" id="KW-0012">Acyltransferase</keyword>
<dbReference type="Proteomes" id="UP000641152">
    <property type="component" value="Unassembled WGS sequence"/>
</dbReference>
<dbReference type="InterPro" id="IPR022484">
    <property type="entry name" value="PEP-CTERM/exosrtase_acylTfrase"/>
</dbReference>
<dbReference type="NCBIfam" id="TIGR03694">
    <property type="entry name" value="exosort_acyl"/>
    <property type="match status" value="1"/>
</dbReference>
<dbReference type="RefSeq" id="WP_192393386.1">
    <property type="nucleotide sequence ID" value="NZ_CAJHIU010000001.1"/>
</dbReference>
<dbReference type="GO" id="GO:0016746">
    <property type="term" value="F:acyltransferase activity"/>
    <property type="evidence" value="ECO:0007669"/>
    <property type="project" value="UniProtKB-KW"/>
</dbReference>
<evidence type="ECO:0000313" key="1">
    <source>
        <dbReference type="EMBL" id="MBD9360664.1"/>
    </source>
</evidence>
<dbReference type="InterPro" id="IPR016181">
    <property type="entry name" value="Acyl_CoA_acyltransferase"/>
</dbReference>
<dbReference type="EMBL" id="JACXST010000001">
    <property type="protein sequence ID" value="MBD9360664.1"/>
    <property type="molecule type" value="Genomic_DNA"/>
</dbReference>
<proteinExistence type="predicted"/>
<keyword evidence="2" id="KW-1185">Reference proteome</keyword>
<dbReference type="Pfam" id="PF13444">
    <property type="entry name" value="Acetyltransf_5"/>
    <property type="match status" value="1"/>
</dbReference>
<keyword evidence="1" id="KW-0808">Transferase</keyword>
<comment type="caution">
    <text evidence="1">The sequence shown here is derived from an EMBL/GenBank/DDBJ whole genome shotgun (WGS) entry which is preliminary data.</text>
</comment>
<gene>
    <name evidence="1" type="ORF">EBB_08965</name>
</gene>
<accession>A0ABR9DC27</accession>
<organism evidence="1 2">
    <name type="scientific">Methylomonas fluvii</name>
    <dbReference type="NCBI Taxonomy" id="1854564"/>
    <lineage>
        <taxon>Bacteria</taxon>
        <taxon>Pseudomonadati</taxon>
        <taxon>Pseudomonadota</taxon>
        <taxon>Gammaproteobacteria</taxon>
        <taxon>Methylococcales</taxon>
        <taxon>Methylococcaceae</taxon>
        <taxon>Methylomonas</taxon>
    </lineage>
</organism>
<name>A0ABR9DC27_9GAMM</name>
<dbReference type="Gene3D" id="3.40.630.30">
    <property type="match status" value="1"/>
</dbReference>
<dbReference type="SUPFAM" id="SSF55729">
    <property type="entry name" value="Acyl-CoA N-acyltransferases (Nat)"/>
    <property type="match status" value="1"/>
</dbReference>
<evidence type="ECO:0000313" key="2">
    <source>
        <dbReference type="Proteomes" id="UP000641152"/>
    </source>
</evidence>